<comment type="caution">
    <text evidence="12">The sequence shown here is derived from an EMBL/GenBank/DDBJ whole genome shotgun (WGS) entry which is preliminary data.</text>
</comment>
<feature type="transmembrane region" description="Helical" evidence="10">
    <location>
        <begin position="187"/>
        <end position="211"/>
    </location>
</feature>
<keyword evidence="13" id="KW-1185">Reference proteome</keyword>
<feature type="domain" description="Potassium channel" evidence="11">
    <location>
        <begin position="143"/>
        <end position="213"/>
    </location>
</feature>
<feature type="transmembrane region" description="Helical" evidence="10">
    <location>
        <begin position="21"/>
        <end position="42"/>
    </location>
</feature>
<dbReference type="GO" id="GO:0022841">
    <property type="term" value="F:potassium ion leak channel activity"/>
    <property type="evidence" value="ECO:0007669"/>
    <property type="project" value="TreeGrafter"/>
</dbReference>
<feature type="compositionally biased region" description="Acidic residues" evidence="9">
    <location>
        <begin position="255"/>
        <end position="269"/>
    </location>
</feature>
<accession>A0A8S1HA03</accession>
<evidence type="ECO:0000259" key="11">
    <source>
        <dbReference type="Pfam" id="PF07885"/>
    </source>
</evidence>
<evidence type="ECO:0000256" key="2">
    <source>
        <dbReference type="ARBA" id="ARBA00022448"/>
    </source>
</evidence>
<evidence type="ECO:0000256" key="7">
    <source>
        <dbReference type="ARBA" id="ARBA00023303"/>
    </source>
</evidence>
<dbReference type="EMBL" id="CAJGYM010000024">
    <property type="protein sequence ID" value="CAD6191932.1"/>
    <property type="molecule type" value="Genomic_DNA"/>
</dbReference>
<dbReference type="PRINTS" id="PR01333">
    <property type="entry name" value="2POREKCHANEL"/>
</dbReference>
<keyword evidence="4 10" id="KW-1133">Transmembrane helix</keyword>
<gene>
    <name evidence="12" type="ORF">CAUJ_LOCUS7851</name>
</gene>
<dbReference type="PANTHER" id="PTHR11003:SF273">
    <property type="entry name" value="TWIK FAMILY OF POTASSIUM CHANNELS PROTEIN 9"/>
    <property type="match status" value="1"/>
</dbReference>
<feature type="compositionally biased region" description="Basic and acidic residues" evidence="9">
    <location>
        <begin position="239"/>
        <end position="254"/>
    </location>
</feature>
<evidence type="ECO:0000256" key="8">
    <source>
        <dbReference type="RuleBase" id="RU003857"/>
    </source>
</evidence>
<dbReference type="AlphaFoldDB" id="A0A8S1HA03"/>
<reference evidence="12" key="1">
    <citation type="submission" date="2020-10" db="EMBL/GenBank/DDBJ databases">
        <authorList>
            <person name="Kikuchi T."/>
        </authorList>
    </citation>
    <scope>NUCLEOTIDE SEQUENCE</scope>
    <source>
        <strain evidence="12">NKZ352</strain>
    </source>
</reference>
<evidence type="ECO:0000256" key="4">
    <source>
        <dbReference type="ARBA" id="ARBA00022989"/>
    </source>
</evidence>
<protein>
    <recommendedName>
        <fullName evidence="11">Potassium channel domain-containing protein</fullName>
    </recommendedName>
</protein>
<proteinExistence type="inferred from homology"/>
<organism evidence="12 13">
    <name type="scientific">Caenorhabditis auriculariae</name>
    <dbReference type="NCBI Taxonomy" id="2777116"/>
    <lineage>
        <taxon>Eukaryota</taxon>
        <taxon>Metazoa</taxon>
        <taxon>Ecdysozoa</taxon>
        <taxon>Nematoda</taxon>
        <taxon>Chromadorea</taxon>
        <taxon>Rhabditida</taxon>
        <taxon>Rhabditina</taxon>
        <taxon>Rhabditomorpha</taxon>
        <taxon>Rhabditoidea</taxon>
        <taxon>Rhabditidae</taxon>
        <taxon>Peloderinae</taxon>
        <taxon>Caenorhabditis</taxon>
    </lineage>
</organism>
<evidence type="ECO:0000256" key="9">
    <source>
        <dbReference type="SAM" id="MobiDB-lite"/>
    </source>
</evidence>
<evidence type="ECO:0000313" key="13">
    <source>
        <dbReference type="Proteomes" id="UP000835052"/>
    </source>
</evidence>
<dbReference type="GO" id="GO:0030322">
    <property type="term" value="P:stabilization of membrane potential"/>
    <property type="evidence" value="ECO:0007669"/>
    <property type="project" value="TreeGrafter"/>
</dbReference>
<dbReference type="OrthoDB" id="297496at2759"/>
<evidence type="ECO:0000256" key="10">
    <source>
        <dbReference type="SAM" id="Phobius"/>
    </source>
</evidence>
<dbReference type="GO" id="GO:0015271">
    <property type="term" value="F:outward rectifier potassium channel activity"/>
    <property type="evidence" value="ECO:0007669"/>
    <property type="project" value="TreeGrafter"/>
</dbReference>
<evidence type="ECO:0000256" key="3">
    <source>
        <dbReference type="ARBA" id="ARBA00022692"/>
    </source>
</evidence>
<feature type="domain" description="Potassium channel" evidence="11">
    <location>
        <begin position="284"/>
        <end position="357"/>
    </location>
</feature>
<keyword evidence="5 8" id="KW-0406">Ion transport</keyword>
<dbReference type="InterPro" id="IPR013099">
    <property type="entry name" value="K_chnl_dom"/>
</dbReference>
<evidence type="ECO:0000256" key="6">
    <source>
        <dbReference type="ARBA" id="ARBA00023136"/>
    </source>
</evidence>
<dbReference type="Gene3D" id="1.10.287.70">
    <property type="match status" value="1"/>
</dbReference>
<feature type="transmembrane region" description="Helical" evidence="10">
    <location>
        <begin position="330"/>
        <end position="356"/>
    </location>
</feature>
<dbReference type="PANTHER" id="PTHR11003">
    <property type="entry name" value="POTASSIUM CHANNEL, SUBFAMILY K"/>
    <property type="match status" value="1"/>
</dbReference>
<keyword evidence="6 10" id="KW-0472">Membrane</keyword>
<sequence>MSSSNFLMMKFRQMLPKASTIFVHIALVVSVSVYTLFGALIIQHLESPERIVNCGSHQRPKKSLRVYLGPEIAALDPQVHNCLIATLGAIFADSKCSQYTLDKLNIASIDRCYENANIASPVIGPVLEPKGKAPEEDDVEVEPIEKWSFGNALIFAFTVITTIVKDLTQPNLIGYGHVAPETFEGRLFCIIYGVIGVPFTLLTIADLGMFLTKILRTFLLFCKKMVRRATNGKSPRPLKSPEKNSSEMKTAREPGEEDEEEGPPEDEEVETRKTDESILLGVTFTCYLVAGAKILSVYEPEMDFFKAIYFNFVTLTTIGLGDFVPKSFDYLFVTLVYIGIGLALTTMAIEIAADLLRKIHYAGRKMENVANTAVWFGGKKMSMKNLVKYLGDQFNIPESELANFELDKFVNNAMKVEKGEIKTLRKEPSPAPVVFREKRAFSYSNVRKSNESKNLHYMDDRMSKLTTDLTTVHETTRTVDTLQALANDSDMVPRLDLDYQFTNMTSAPTSFDEDYLKTFTFVRSGEF</sequence>
<dbReference type="SUPFAM" id="SSF81324">
    <property type="entry name" value="Voltage-gated potassium channels"/>
    <property type="match status" value="2"/>
</dbReference>
<name>A0A8S1HA03_9PELO</name>
<evidence type="ECO:0000256" key="5">
    <source>
        <dbReference type="ARBA" id="ARBA00023065"/>
    </source>
</evidence>
<evidence type="ECO:0000313" key="12">
    <source>
        <dbReference type="EMBL" id="CAD6191932.1"/>
    </source>
</evidence>
<dbReference type="InterPro" id="IPR003280">
    <property type="entry name" value="2pore_dom_K_chnl"/>
</dbReference>
<feature type="transmembrane region" description="Helical" evidence="10">
    <location>
        <begin position="147"/>
        <end position="167"/>
    </location>
</feature>
<keyword evidence="2 8" id="KW-0813">Transport</keyword>
<dbReference type="GO" id="GO:0005886">
    <property type="term" value="C:plasma membrane"/>
    <property type="evidence" value="ECO:0007669"/>
    <property type="project" value="TreeGrafter"/>
</dbReference>
<evidence type="ECO:0000256" key="1">
    <source>
        <dbReference type="ARBA" id="ARBA00004141"/>
    </source>
</evidence>
<comment type="subcellular location">
    <subcellularLocation>
        <location evidence="1">Membrane</location>
        <topology evidence="1">Multi-pass membrane protein</topology>
    </subcellularLocation>
</comment>
<feature type="transmembrane region" description="Helical" evidence="10">
    <location>
        <begin position="307"/>
        <end position="324"/>
    </location>
</feature>
<dbReference type="Proteomes" id="UP000835052">
    <property type="component" value="Unassembled WGS sequence"/>
</dbReference>
<comment type="similarity">
    <text evidence="8">Belongs to the two pore domain potassium channel (TC 1.A.1.8) family.</text>
</comment>
<keyword evidence="7 8" id="KW-0407">Ion channel</keyword>
<keyword evidence="3 8" id="KW-0812">Transmembrane</keyword>
<feature type="transmembrane region" description="Helical" evidence="10">
    <location>
        <begin position="277"/>
        <end position="295"/>
    </location>
</feature>
<feature type="region of interest" description="Disordered" evidence="9">
    <location>
        <begin position="231"/>
        <end position="273"/>
    </location>
</feature>
<dbReference type="Pfam" id="PF07885">
    <property type="entry name" value="Ion_trans_2"/>
    <property type="match status" value="2"/>
</dbReference>